<accession>A0A1I1AK30</accession>
<keyword evidence="2" id="KW-1185">Reference proteome</keyword>
<evidence type="ECO:0000313" key="1">
    <source>
        <dbReference type="EMBL" id="SFB37852.1"/>
    </source>
</evidence>
<evidence type="ECO:0000313" key="2">
    <source>
        <dbReference type="Proteomes" id="UP000198619"/>
    </source>
</evidence>
<dbReference type="OrthoDB" id="9799092at2"/>
<name>A0A1I1AK30_9CLOT</name>
<dbReference type="AlphaFoldDB" id="A0A1I1AK30"/>
<proteinExistence type="predicted"/>
<sequence>MIIWINGAFGAGKTETALELNSRLKKSFIYDPENLGEFINKNIPNNMKKGDFQDYLLWREINVKIIKDIYDKYNGTIMIPMTIVNKKYYDEVIEKLRKDGISVNHFTLIVTKDILIKRLKSRGEDENSWPAKQIERCNKGLIDDTFENKIYSSRMTIEEVVVEIADKCNLELLQ</sequence>
<dbReference type="Proteomes" id="UP000198619">
    <property type="component" value="Unassembled WGS sequence"/>
</dbReference>
<reference evidence="1 2" key="1">
    <citation type="submission" date="2016-10" db="EMBL/GenBank/DDBJ databases">
        <authorList>
            <person name="de Groot N.N."/>
        </authorList>
    </citation>
    <scope>NUCLEOTIDE SEQUENCE [LARGE SCALE GENOMIC DNA]</scope>
    <source>
        <strain evidence="1 2">DSM 12271</strain>
    </source>
</reference>
<protein>
    <submittedName>
        <fullName evidence="1">AAA domain-containing protein</fullName>
    </submittedName>
</protein>
<dbReference type="STRING" id="84698.SAMN04488528_10388"/>
<dbReference type="RefSeq" id="WP_090042747.1">
    <property type="nucleotide sequence ID" value="NZ_FOKI01000038.1"/>
</dbReference>
<dbReference type="SUPFAM" id="SSF52540">
    <property type="entry name" value="P-loop containing nucleoside triphosphate hydrolases"/>
    <property type="match status" value="1"/>
</dbReference>
<dbReference type="InterPro" id="IPR027417">
    <property type="entry name" value="P-loop_NTPase"/>
</dbReference>
<organism evidence="1 2">
    <name type="scientific">Clostridium frigidicarnis</name>
    <dbReference type="NCBI Taxonomy" id="84698"/>
    <lineage>
        <taxon>Bacteria</taxon>
        <taxon>Bacillati</taxon>
        <taxon>Bacillota</taxon>
        <taxon>Clostridia</taxon>
        <taxon>Eubacteriales</taxon>
        <taxon>Clostridiaceae</taxon>
        <taxon>Clostridium</taxon>
    </lineage>
</organism>
<gene>
    <name evidence="1" type="ORF">SAMN04488528_10388</name>
</gene>
<dbReference type="Gene3D" id="3.40.50.300">
    <property type="entry name" value="P-loop containing nucleotide triphosphate hydrolases"/>
    <property type="match status" value="1"/>
</dbReference>
<dbReference type="EMBL" id="FOKI01000038">
    <property type="protein sequence ID" value="SFB37852.1"/>
    <property type="molecule type" value="Genomic_DNA"/>
</dbReference>